<dbReference type="PRINTS" id="PR00344">
    <property type="entry name" value="BCTRLSENSOR"/>
</dbReference>
<protein>
    <recommendedName>
        <fullName evidence="3">histidine kinase</fullName>
        <ecNumber evidence="3">2.7.13.3</ecNumber>
    </recommendedName>
</protein>
<comment type="subcellular location">
    <subcellularLocation>
        <location evidence="2">Membrane</location>
    </subcellularLocation>
</comment>
<dbReference type="Gene3D" id="3.40.50.2300">
    <property type="match status" value="1"/>
</dbReference>
<comment type="catalytic activity">
    <reaction evidence="1">
        <text>ATP + protein L-histidine = ADP + protein N-phospho-L-histidine.</text>
        <dbReference type="EC" id="2.7.13.3"/>
    </reaction>
</comment>
<keyword evidence="5" id="KW-0808">Transferase</keyword>
<dbReference type="PROSITE" id="PS50110">
    <property type="entry name" value="RESPONSE_REGULATORY"/>
    <property type="match status" value="1"/>
</dbReference>
<accession>A0ABV6FAN7</accession>
<feature type="coiled-coil region" evidence="8">
    <location>
        <begin position="37"/>
        <end position="64"/>
    </location>
</feature>
<dbReference type="EMBL" id="JBHLWP010000001">
    <property type="protein sequence ID" value="MFC0250476.1"/>
    <property type="molecule type" value="Genomic_DNA"/>
</dbReference>
<dbReference type="Gene3D" id="3.30.450.20">
    <property type="entry name" value="PAS domain"/>
    <property type="match status" value="1"/>
</dbReference>
<dbReference type="CDD" id="cd17580">
    <property type="entry name" value="REC_2_DhkD-like"/>
    <property type="match status" value="1"/>
</dbReference>
<proteinExistence type="predicted"/>
<dbReference type="CDD" id="cd12915">
    <property type="entry name" value="PDC2_DGC_like"/>
    <property type="match status" value="1"/>
</dbReference>
<dbReference type="CDD" id="cd00082">
    <property type="entry name" value="HisKA"/>
    <property type="match status" value="1"/>
</dbReference>
<dbReference type="PANTHER" id="PTHR43047">
    <property type="entry name" value="TWO-COMPONENT HISTIDINE PROTEIN KINASE"/>
    <property type="match status" value="1"/>
</dbReference>
<evidence type="ECO:0000256" key="3">
    <source>
        <dbReference type="ARBA" id="ARBA00012438"/>
    </source>
</evidence>
<dbReference type="InterPro" id="IPR003660">
    <property type="entry name" value="HAMP_dom"/>
</dbReference>
<comment type="caution">
    <text evidence="13">The sequence shown here is derived from an EMBL/GenBank/DDBJ whole genome shotgun (WGS) entry which is preliminary data.</text>
</comment>
<dbReference type="SMART" id="SM00448">
    <property type="entry name" value="REC"/>
    <property type="match status" value="1"/>
</dbReference>
<dbReference type="SUPFAM" id="SSF55874">
    <property type="entry name" value="ATPase domain of HSP90 chaperone/DNA topoisomerase II/histidine kinase"/>
    <property type="match status" value="1"/>
</dbReference>
<dbReference type="SMART" id="SM00387">
    <property type="entry name" value="HATPase_c"/>
    <property type="match status" value="1"/>
</dbReference>
<feature type="domain" description="HAMP" evidence="12">
    <location>
        <begin position="308"/>
        <end position="361"/>
    </location>
</feature>
<dbReference type="GO" id="GO:0005524">
    <property type="term" value="F:ATP binding"/>
    <property type="evidence" value="ECO:0007669"/>
    <property type="project" value="UniProtKB-KW"/>
</dbReference>
<keyword evidence="4 7" id="KW-0597">Phosphoprotein</keyword>
<dbReference type="InterPro" id="IPR036097">
    <property type="entry name" value="HisK_dim/P_sf"/>
</dbReference>
<evidence type="ECO:0000256" key="1">
    <source>
        <dbReference type="ARBA" id="ARBA00000085"/>
    </source>
</evidence>
<feature type="domain" description="Histidine kinase" evidence="10">
    <location>
        <begin position="383"/>
        <end position="601"/>
    </location>
</feature>
<evidence type="ECO:0000256" key="4">
    <source>
        <dbReference type="ARBA" id="ARBA00022553"/>
    </source>
</evidence>
<dbReference type="InterPro" id="IPR004358">
    <property type="entry name" value="Sig_transdc_His_kin-like_C"/>
</dbReference>
<dbReference type="Gene3D" id="1.10.287.130">
    <property type="match status" value="1"/>
</dbReference>
<keyword evidence="9" id="KW-1133">Transmembrane helix</keyword>
<dbReference type="InterPro" id="IPR003594">
    <property type="entry name" value="HATPase_dom"/>
</dbReference>
<evidence type="ECO:0000256" key="9">
    <source>
        <dbReference type="SAM" id="Phobius"/>
    </source>
</evidence>
<dbReference type="PANTHER" id="PTHR43047:SF72">
    <property type="entry name" value="OSMOSENSING HISTIDINE PROTEIN KINASE SLN1"/>
    <property type="match status" value="1"/>
</dbReference>
<keyword evidence="6" id="KW-0418">Kinase</keyword>
<dbReference type="Gene3D" id="6.10.340.10">
    <property type="match status" value="1"/>
</dbReference>
<name>A0ABV6FAN7_9BURK</name>
<dbReference type="CDD" id="cd12914">
    <property type="entry name" value="PDC1_DGC_like"/>
    <property type="match status" value="1"/>
</dbReference>
<dbReference type="SUPFAM" id="SSF52172">
    <property type="entry name" value="CheY-like"/>
    <property type="match status" value="1"/>
</dbReference>
<dbReference type="SUPFAM" id="SSF158472">
    <property type="entry name" value="HAMP domain-like"/>
    <property type="match status" value="1"/>
</dbReference>
<evidence type="ECO:0000259" key="10">
    <source>
        <dbReference type="PROSITE" id="PS50109"/>
    </source>
</evidence>
<dbReference type="EC" id="2.7.13.3" evidence="3"/>
<dbReference type="Pfam" id="PF00512">
    <property type="entry name" value="HisKA"/>
    <property type="match status" value="1"/>
</dbReference>
<dbReference type="CDD" id="cd00075">
    <property type="entry name" value="HATPase"/>
    <property type="match status" value="1"/>
</dbReference>
<keyword evidence="9" id="KW-0812">Transmembrane</keyword>
<organism evidence="13 14">
    <name type="scientific">Massilia consociata</name>
    <dbReference type="NCBI Taxonomy" id="760117"/>
    <lineage>
        <taxon>Bacteria</taxon>
        <taxon>Pseudomonadati</taxon>
        <taxon>Pseudomonadota</taxon>
        <taxon>Betaproteobacteria</taxon>
        <taxon>Burkholderiales</taxon>
        <taxon>Oxalobacteraceae</taxon>
        <taxon>Telluria group</taxon>
        <taxon>Massilia</taxon>
    </lineage>
</organism>
<dbReference type="PROSITE" id="PS50109">
    <property type="entry name" value="HIS_KIN"/>
    <property type="match status" value="1"/>
</dbReference>
<dbReference type="InterPro" id="IPR005467">
    <property type="entry name" value="His_kinase_dom"/>
</dbReference>
<dbReference type="InterPro" id="IPR003661">
    <property type="entry name" value="HisK_dim/P_dom"/>
</dbReference>
<keyword evidence="13" id="KW-0547">Nucleotide-binding</keyword>
<evidence type="ECO:0000313" key="13">
    <source>
        <dbReference type="EMBL" id="MFC0250476.1"/>
    </source>
</evidence>
<dbReference type="SUPFAM" id="SSF47384">
    <property type="entry name" value="Homodimeric domain of signal transducing histidine kinase"/>
    <property type="match status" value="1"/>
</dbReference>
<evidence type="ECO:0000256" key="2">
    <source>
        <dbReference type="ARBA" id="ARBA00004370"/>
    </source>
</evidence>
<sequence length="753" mass="81317">MNSRPARFRLNSLRSRLMLLVALAITPIAVMTVLGGLREREAAIRASEENLQRLTSLAAANEAESIERARQILVDLVSVPDLMGPADRCNALLADVLDRNEGYVNFGLIQLNGDVTCSAVPMLHPVNLGDRRHFKRAVAERRFIAGDYVFGRVIRKHTINLTYPVIDRSGKVVAVVFAAMDLAGLDTFVSDINLPAGSILETADSGGLLISRRPDPERWFGQKISPTLLAAMRDPAQRAIVMRGEDGIERLHAFARVGGPALSEYTVTIGVPVETITASARETQLMSLLGLGATTMLALLAAWLAGDILIVQRVRKLMDTARRIAAGDLEARTGIRYGREEIGRLAAALDEMAATLQKKETARSQAERELRAADQRKDEFLAMLAHELRNPLAPISTGAHLLKLLHSDNAQITQTCAIIARQVEHMTSLVDDLLDVSRVTRGLVSLSTQVLDLRSVVDDAAEQIRPLIAARRHKVVLDLPSDPASVKGDHKRLVQVVANLLNNATKYTPEGGHIQLQLREEGDEYVLAVTDDGIGMEPALVERVFDLFTQAERTPDRSQGGLGLGLALAKSLVELHGGKVAAASPGLGKGSTFTVRLPRFAAQAPAPLAAAGADGRQQPGAAAAPLRVLVVDDNLDAAHTLNLFLSAAGHRVEIAYNAHDALEVARVLAPQVCLLDIGLPDMDGNELARRLRRLPQTADATLVAATGYGRQQDRDAARHAGFDHYMVKPVNTVQLSELLAQVGANSTREQAAR</sequence>
<evidence type="ECO:0000259" key="11">
    <source>
        <dbReference type="PROSITE" id="PS50110"/>
    </source>
</evidence>
<dbReference type="InterPro" id="IPR001789">
    <property type="entry name" value="Sig_transdc_resp-reg_receiver"/>
</dbReference>
<dbReference type="SMART" id="SM00388">
    <property type="entry name" value="HisKA"/>
    <property type="match status" value="1"/>
</dbReference>
<reference evidence="13 14" key="1">
    <citation type="submission" date="2024-09" db="EMBL/GenBank/DDBJ databases">
        <authorList>
            <person name="Sun Q."/>
            <person name="Mori K."/>
        </authorList>
    </citation>
    <scope>NUCLEOTIDE SEQUENCE [LARGE SCALE GENOMIC DNA]</scope>
    <source>
        <strain evidence="13 14">CCM 7792</strain>
    </source>
</reference>
<feature type="modified residue" description="4-aspartylphosphate" evidence="7">
    <location>
        <position position="676"/>
    </location>
</feature>
<dbReference type="SMART" id="SM00304">
    <property type="entry name" value="HAMP"/>
    <property type="match status" value="1"/>
</dbReference>
<evidence type="ECO:0000256" key="7">
    <source>
        <dbReference type="PROSITE-ProRule" id="PRU00169"/>
    </source>
</evidence>
<keyword evidence="13" id="KW-0067">ATP-binding</keyword>
<dbReference type="RefSeq" id="WP_379677228.1">
    <property type="nucleotide sequence ID" value="NZ_JBHLWP010000001.1"/>
</dbReference>
<gene>
    <name evidence="13" type="ORF">ACFFJK_01120</name>
</gene>
<dbReference type="PROSITE" id="PS50885">
    <property type="entry name" value="HAMP"/>
    <property type="match status" value="1"/>
</dbReference>
<evidence type="ECO:0000259" key="12">
    <source>
        <dbReference type="PROSITE" id="PS50885"/>
    </source>
</evidence>
<dbReference type="CDD" id="cd06225">
    <property type="entry name" value="HAMP"/>
    <property type="match status" value="1"/>
</dbReference>
<dbReference type="Pfam" id="PF02518">
    <property type="entry name" value="HATPase_c"/>
    <property type="match status" value="1"/>
</dbReference>
<dbReference type="Proteomes" id="UP001589773">
    <property type="component" value="Unassembled WGS sequence"/>
</dbReference>
<dbReference type="Pfam" id="PF00072">
    <property type="entry name" value="Response_reg"/>
    <property type="match status" value="1"/>
</dbReference>
<feature type="transmembrane region" description="Helical" evidence="9">
    <location>
        <begin position="285"/>
        <end position="310"/>
    </location>
</feature>
<keyword evidence="14" id="KW-1185">Reference proteome</keyword>
<dbReference type="Pfam" id="PF00672">
    <property type="entry name" value="HAMP"/>
    <property type="match status" value="1"/>
</dbReference>
<dbReference type="Gene3D" id="3.30.565.10">
    <property type="entry name" value="Histidine kinase-like ATPase, C-terminal domain"/>
    <property type="match status" value="1"/>
</dbReference>
<evidence type="ECO:0000256" key="5">
    <source>
        <dbReference type="ARBA" id="ARBA00022679"/>
    </source>
</evidence>
<keyword evidence="8" id="KW-0175">Coiled coil</keyword>
<dbReference type="InterPro" id="IPR011006">
    <property type="entry name" value="CheY-like_superfamily"/>
</dbReference>
<evidence type="ECO:0000256" key="6">
    <source>
        <dbReference type="ARBA" id="ARBA00022777"/>
    </source>
</evidence>
<feature type="coiled-coil region" evidence="8">
    <location>
        <begin position="345"/>
        <end position="383"/>
    </location>
</feature>
<evidence type="ECO:0000313" key="14">
    <source>
        <dbReference type="Proteomes" id="UP001589773"/>
    </source>
</evidence>
<dbReference type="InterPro" id="IPR036890">
    <property type="entry name" value="HATPase_C_sf"/>
</dbReference>
<feature type="domain" description="Response regulatory" evidence="11">
    <location>
        <begin position="627"/>
        <end position="743"/>
    </location>
</feature>
<keyword evidence="9" id="KW-0472">Membrane</keyword>
<evidence type="ECO:0000256" key="8">
    <source>
        <dbReference type="SAM" id="Coils"/>
    </source>
</evidence>